<name>A0AA88LLU7_ARTSF</name>
<dbReference type="PANTHER" id="PTHR36688">
    <property type="entry name" value="ENDO/EXONUCLEASE/PHOSPHATASE DOMAIN-CONTAINING PROTEIN"/>
    <property type="match status" value="1"/>
</dbReference>
<dbReference type="Proteomes" id="UP001187531">
    <property type="component" value="Unassembled WGS sequence"/>
</dbReference>
<keyword evidence="2" id="KW-1185">Reference proteome</keyword>
<dbReference type="AlphaFoldDB" id="A0AA88LLU7"/>
<accession>A0AA88LLU7</accession>
<evidence type="ECO:0000313" key="1">
    <source>
        <dbReference type="EMBL" id="KAK2727005.1"/>
    </source>
</evidence>
<proteinExistence type="predicted"/>
<comment type="caution">
    <text evidence="1">The sequence shown here is derived from an EMBL/GenBank/DDBJ whole genome shotgun (WGS) entry which is preliminary data.</text>
</comment>
<evidence type="ECO:0000313" key="2">
    <source>
        <dbReference type="Proteomes" id="UP001187531"/>
    </source>
</evidence>
<protein>
    <recommendedName>
        <fullName evidence="3">Reverse transcriptase domain-containing protein</fullName>
    </recommendedName>
</protein>
<organism evidence="1 2">
    <name type="scientific">Artemia franciscana</name>
    <name type="common">Brine shrimp</name>
    <name type="synonym">Artemia sanfranciscana</name>
    <dbReference type="NCBI Taxonomy" id="6661"/>
    <lineage>
        <taxon>Eukaryota</taxon>
        <taxon>Metazoa</taxon>
        <taxon>Ecdysozoa</taxon>
        <taxon>Arthropoda</taxon>
        <taxon>Crustacea</taxon>
        <taxon>Branchiopoda</taxon>
        <taxon>Anostraca</taxon>
        <taxon>Artemiidae</taxon>
        <taxon>Artemia</taxon>
    </lineage>
</organism>
<sequence>MEVDACQNPEEAATLFNNTILKVADFSIPKTKEFRQAIENHQPKLWRNKDCKKAEAIVKRTTEEAKKTTWSNFSFNLDPKQPPTKIYNFIARMNGNRIKSQEQGYPLEKEGVSLQTEKEKAEAVADAFEYPPEVSNSKLHRGQQSKSFPYQDDILKPFTKDELNMAIQKLKTPSTPGIDKEDNLWLIKSPEEFRTRILMGAILSTLILFMFKSDLKTSTTVDIRGIFADDLLTFHKSPNIEEASKSALITLDEIRQYSKDYGVPLSTEKTKVIVFHRKINIFNNPEMRISGRTLEGATSAKILGVHFGKRLTWQTHLEATKTSFLKRLVLMKRMAGISWGSSSKTLMDSYELYLRGMIFMESRLMVQHQKNTLEYLKPSRTQLL</sequence>
<dbReference type="EMBL" id="JAVRJZ010000001">
    <property type="protein sequence ID" value="KAK2727005.1"/>
    <property type="molecule type" value="Genomic_DNA"/>
</dbReference>
<dbReference type="InterPro" id="IPR052560">
    <property type="entry name" value="RdDP_mobile_element"/>
</dbReference>
<dbReference type="PANTHER" id="PTHR36688:SF1">
    <property type="entry name" value="ENDONUCLEASE_EXONUCLEASE_PHOSPHATASE DOMAIN-CONTAINING PROTEIN"/>
    <property type="match status" value="1"/>
</dbReference>
<evidence type="ECO:0008006" key="3">
    <source>
        <dbReference type="Google" id="ProtNLM"/>
    </source>
</evidence>
<reference evidence="1" key="1">
    <citation type="submission" date="2023-07" db="EMBL/GenBank/DDBJ databases">
        <title>Chromosome-level genome assembly of Artemia franciscana.</title>
        <authorList>
            <person name="Jo E."/>
        </authorList>
    </citation>
    <scope>NUCLEOTIDE SEQUENCE</scope>
    <source>
        <tissue evidence="1">Whole body</tissue>
    </source>
</reference>
<gene>
    <name evidence="1" type="ORF">QYM36_007750</name>
</gene>